<organism evidence="5 6">
    <name type="scientific">Natranaerovirga hydrolytica</name>
    <dbReference type="NCBI Taxonomy" id="680378"/>
    <lineage>
        <taxon>Bacteria</taxon>
        <taxon>Bacillati</taxon>
        <taxon>Bacillota</taxon>
        <taxon>Clostridia</taxon>
        <taxon>Lachnospirales</taxon>
        <taxon>Natranaerovirgaceae</taxon>
        <taxon>Natranaerovirga</taxon>
    </lineage>
</organism>
<evidence type="ECO:0000259" key="4">
    <source>
        <dbReference type="PROSITE" id="PS50983"/>
    </source>
</evidence>
<dbReference type="PROSITE" id="PS50983">
    <property type="entry name" value="FE_B12_PBP"/>
    <property type="match status" value="1"/>
</dbReference>
<keyword evidence="6" id="KW-1185">Reference proteome</keyword>
<evidence type="ECO:0000256" key="3">
    <source>
        <dbReference type="SAM" id="SignalP"/>
    </source>
</evidence>
<feature type="domain" description="Fe/B12 periplasmic-binding" evidence="4">
    <location>
        <begin position="74"/>
        <end position="319"/>
    </location>
</feature>
<dbReference type="GO" id="GO:0071281">
    <property type="term" value="P:cellular response to iron ion"/>
    <property type="evidence" value="ECO:0007669"/>
    <property type="project" value="TreeGrafter"/>
</dbReference>
<evidence type="ECO:0000256" key="1">
    <source>
        <dbReference type="ARBA" id="ARBA00008814"/>
    </source>
</evidence>
<dbReference type="Pfam" id="PF01497">
    <property type="entry name" value="Peripla_BP_2"/>
    <property type="match status" value="1"/>
</dbReference>
<dbReference type="RefSeq" id="WP_132283311.1">
    <property type="nucleotide sequence ID" value="NZ_SMGQ01000017.1"/>
</dbReference>
<protein>
    <submittedName>
        <fullName evidence="5">Iron complex transport system substrate-binding protein</fullName>
    </submittedName>
</protein>
<accession>A0A4R1M6V0</accession>
<dbReference type="PROSITE" id="PS51257">
    <property type="entry name" value="PROKAR_LIPOPROTEIN"/>
    <property type="match status" value="1"/>
</dbReference>
<comment type="similarity">
    <text evidence="1">Belongs to the bacterial solute-binding protein 8 family.</text>
</comment>
<dbReference type="AlphaFoldDB" id="A0A4R1M6V0"/>
<dbReference type="InterPro" id="IPR002491">
    <property type="entry name" value="ABC_transptr_periplasmic_BD"/>
</dbReference>
<dbReference type="Proteomes" id="UP000294545">
    <property type="component" value="Unassembled WGS sequence"/>
</dbReference>
<feature type="chain" id="PRO_5039633556" evidence="3">
    <location>
        <begin position="24"/>
        <end position="324"/>
    </location>
</feature>
<keyword evidence="3" id="KW-0732">Signal</keyword>
<dbReference type="SUPFAM" id="SSF53807">
    <property type="entry name" value="Helical backbone' metal receptor"/>
    <property type="match status" value="1"/>
</dbReference>
<dbReference type="Gene3D" id="3.40.50.1980">
    <property type="entry name" value="Nitrogenase molybdenum iron protein domain"/>
    <property type="match status" value="2"/>
</dbReference>
<proteinExistence type="inferred from homology"/>
<feature type="region of interest" description="Disordered" evidence="2">
    <location>
        <begin position="31"/>
        <end position="51"/>
    </location>
</feature>
<dbReference type="OrthoDB" id="9816357at2"/>
<dbReference type="PANTHER" id="PTHR30535:SF34">
    <property type="entry name" value="MOLYBDATE-BINDING PROTEIN MOLA"/>
    <property type="match status" value="1"/>
</dbReference>
<feature type="signal peptide" evidence="3">
    <location>
        <begin position="1"/>
        <end position="23"/>
    </location>
</feature>
<name>A0A4R1M6V0_9FIRM</name>
<comment type="caution">
    <text evidence="5">The sequence shown here is derived from an EMBL/GenBank/DDBJ whole genome shotgun (WGS) entry which is preliminary data.</text>
</comment>
<dbReference type="EMBL" id="SMGQ01000017">
    <property type="protein sequence ID" value="TCK88006.1"/>
    <property type="molecule type" value="Genomic_DNA"/>
</dbReference>
<gene>
    <name evidence="5" type="ORF">EDC19_2653</name>
</gene>
<evidence type="ECO:0000256" key="2">
    <source>
        <dbReference type="SAM" id="MobiDB-lite"/>
    </source>
</evidence>
<evidence type="ECO:0000313" key="6">
    <source>
        <dbReference type="Proteomes" id="UP000294545"/>
    </source>
</evidence>
<sequence>MKKILLKKIVVMGLMILMMFATACGSNGTNNIEENSQPHSEIETQENETSNTQYPIEIQTKFGEKVIIEEEPETILSFSPEMTEIIFELGAGDKLIGRSTYCNYPEEVLEIEEFGTLLDLNVETIIEANADLVVLSSMIDQDLFATLMNQGVNVLALDYDENFEGTMDYIEVMGSVLNRNEEATNVIKDIRNILATLDKQLDGVEKPTAYFVIGAGEWDSTATGDTFIGDMMEKAGAINVASDGTNWSYNIELLIEQDPDILITSEMYREALSDLEGYKDLTAIQEGRLFVVEEDKYYRQGPRIKEALLELAEIFHPNITVQLD</sequence>
<dbReference type="InterPro" id="IPR050902">
    <property type="entry name" value="ABC_Transporter_SBP"/>
</dbReference>
<evidence type="ECO:0000313" key="5">
    <source>
        <dbReference type="EMBL" id="TCK88006.1"/>
    </source>
</evidence>
<reference evidence="5 6" key="1">
    <citation type="submission" date="2019-03" db="EMBL/GenBank/DDBJ databases">
        <title>Genomic Encyclopedia of Type Strains, Phase IV (KMG-IV): sequencing the most valuable type-strain genomes for metagenomic binning, comparative biology and taxonomic classification.</title>
        <authorList>
            <person name="Goeker M."/>
        </authorList>
    </citation>
    <scope>NUCLEOTIDE SEQUENCE [LARGE SCALE GENOMIC DNA]</scope>
    <source>
        <strain evidence="5 6">DSM 24176</strain>
    </source>
</reference>
<dbReference type="PANTHER" id="PTHR30535">
    <property type="entry name" value="VITAMIN B12-BINDING PROTEIN"/>
    <property type="match status" value="1"/>
</dbReference>